<reference evidence="2" key="2">
    <citation type="journal article" date="2021" name="J Anim Sci Technol">
        <title>Complete genome sequence of Paenibacillus konkukensis sp. nov. SK3146 as a potential probiotic strain.</title>
        <authorList>
            <person name="Jung H.I."/>
            <person name="Park S."/>
            <person name="Niu K.M."/>
            <person name="Lee S.W."/>
            <person name="Kothari D."/>
            <person name="Yi K.J."/>
            <person name="Kim S.K."/>
        </authorList>
    </citation>
    <scope>NUCLEOTIDE SEQUENCE</scope>
    <source>
        <strain evidence="2">SK3146</strain>
    </source>
</reference>
<dbReference type="EMBL" id="CP027059">
    <property type="protein sequence ID" value="UQZ81786.1"/>
    <property type="molecule type" value="Genomic_DNA"/>
</dbReference>
<dbReference type="Proteomes" id="UP001057134">
    <property type="component" value="Chromosome"/>
</dbReference>
<sequence length="159" mass="17785">MKIKKLLTTFVLIISLLSFSQSAFAASFTPFTWSTLVSEKGLYCNDIFEPHTYDDGASYRLTSLGSSYCFADLIGTTNVTNANQLKIHWNTEAWESGDIPYLFLQIQYYGHSEEFELPWNGNDDINLNMGGYSGPVDVMLSGMSTGGKRLIVDFYIGVQ</sequence>
<keyword evidence="1" id="KW-0732">Signal</keyword>
<feature type="chain" id="PRO_5045110528" evidence="1">
    <location>
        <begin position="26"/>
        <end position="159"/>
    </location>
</feature>
<organism evidence="2 3">
    <name type="scientific">Paenibacillus konkukensis</name>
    <dbReference type="NCBI Taxonomy" id="2020716"/>
    <lineage>
        <taxon>Bacteria</taxon>
        <taxon>Bacillati</taxon>
        <taxon>Bacillota</taxon>
        <taxon>Bacilli</taxon>
        <taxon>Bacillales</taxon>
        <taxon>Paenibacillaceae</taxon>
        <taxon>Paenibacillus</taxon>
    </lineage>
</organism>
<keyword evidence="3" id="KW-1185">Reference proteome</keyword>
<dbReference type="RefSeq" id="WP_249863988.1">
    <property type="nucleotide sequence ID" value="NZ_CP027059.1"/>
</dbReference>
<evidence type="ECO:0000313" key="2">
    <source>
        <dbReference type="EMBL" id="UQZ81786.1"/>
    </source>
</evidence>
<feature type="signal peptide" evidence="1">
    <location>
        <begin position="1"/>
        <end position="25"/>
    </location>
</feature>
<gene>
    <name evidence="2" type="ORF">SK3146_00942</name>
</gene>
<proteinExistence type="predicted"/>
<reference evidence="2" key="1">
    <citation type="submission" date="2018-02" db="EMBL/GenBank/DDBJ databases">
        <authorList>
            <person name="Kim S.-K."/>
            <person name="Jung H.-I."/>
            <person name="Lee S.-W."/>
        </authorList>
    </citation>
    <scope>NUCLEOTIDE SEQUENCE</scope>
    <source>
        <strain evidence="2">SK3146</strain>
    </source>
</reference>
<evidence type="ECO:0000313" key="3">
    <source>
        <dbReference type="Proteomes" id="UP001057134"/>
    </source>
</evidence>
<protein>
    <submittedName>
        <fullName evidence="2">Uncharacterized protein</fullName>
    </submittedName>
</protein>
<accession>A0ABY4RH68</accession>
<name>A0ABY4RH68_9BACL</name>
<evidence type="ECO:0000256" key="1">
    <source>
        <dbReference type="SAM" id="SignalP"/>
    </source>
</evidence>